<dbReference type="EMBL" id="JBGBPQ010000028">
    <property type="protein sequence ID" value="KAL1496587.1"/>
    <property type="molecule type" value="Genomic_DNA"/>
</dbReference>
<name>A0AB34IFI2_PRYPA</name>
<gene>
    <name evidence="2" type="ORF">AB1Y20_014192</name>
</gene>
<reference evidence="2 3" key="1">
    <citation type="journal article" date="2024" name="Science">
        <title>Giant polyketide synthase enzymes in the biosynthesis of giant marine polyether toxins.</title>
        <authorList>
            <person name="Fallon T.R."/>
            <person name="Shende V.V."/>
            <person name="Wierzbicki I.H."/>
            <person name="Pendleton A.L."/>
            <person name="Watervoot N.F."/>
            <person name="Auber R.P."/>
            <person name="Gonzalez D.J."/>
            <person name="Wisecaver J.H."/>
            <person name="Moore B.S."/>
        </authorList>
    </citation>
    <scope>NUCLEOTIDE SEQUENCE [LARGE SCALE GENOMIC DNA]</scope>
    <source>
        <strain evidence="2 3">12B1</strain>
    </source>
</reference>
<sequence>MPPSAEALALLRRLAPDDALSLAAARRPFPLASPLAGTSRLLITGCGHSGTHAVHAALRRHRLAASHEALGADATVGWPFAAHGAAAADLWPFRNASLLLAPHEPIFKLHRDPLFAVAALARGFTEDGRCIQRGYDGLSWALAGRFVSLPEPKAAARWYSCLLEPRARLRLALHYWVKWNLLADKWAAASFRVEALTFGRLAAVWCEYCARAASCVPAAARVCGAQGGDAERVVGEARTGHNSTANPVTWGELLQVEPGMAIIARLLAEDYGYTYPADPLLSPTKKLVGPRPKQASRTADSGS</sequence>
<proteinExistence type="predicted"/>
<comment type="caution">
    <text evidence="2">The sequence shown here is derived from an EMBL/GenBank/DDBJ whole genome shotgun (WGS) entry which is preliminary data.</text>
</comment>
<keyword evidence="3" id="KW-1185">Reference proteome</keyword>
<dbReference type="Proteomes" id="UP001515480">
    <property type="component" value="Unassembled WGS sequence"/>
</dbReference>
<accession>A0AB34IFI2</accession>
<feature type="region of interest" description="Disordered" evidence="1">
    <location>
        <begin position="284"/>
        <end position="303"/>
    </location>
</feature>
<organism evidence="2 3">
    <name type="scientific">Prymnesium parvum</name>
    <name type="common">Toxic golden alga</name>
    <dbReference type="NCBI Taxonomy" id="97485"/>
    <lineage>
        <taxon>Eukaryota</taxon>
        <taxon>Haptista</taxon>
        <taxon>Haptophyta</taxon>
        <taxon>Prymnesiophyceae</taxon>
        <taxon>Prymnesiales</taxon>
        <taxon>Prymnesiaceae</taxon>
        <taxon>Prymnesium</taxon>
    </lineage>
</organism>
<evidence type="ECO:0000313" key="2">
    <source>
        <dbReference type="EMBL" id="KAL1496587.1"/>
    </source>
</evidence>
<evidence type="ECO:0000313" key="3">
    <source>
        <dbReference type="Proteomes" id="UP001515480"/>
    </source>
</evidence>
<evidence type="ECO:0008006" key="4">
    <source>
        <dbReference type="Google" id="ProtNLM"/>
    </source>
</evidence>
<protein>
    <recommendedName>
        <fullName evidence="4">Sulfotransferase</fullName>
    </recommendedName>
</protein>
<dbReference type="AlphaFoldDB" id="A0AB34IFI2"/>
<evidence type="ECO:0000256" key="1">
    <source>
        <dbReference type="SAM" id="MobiDB-lite"/>
    </source>
</evidence>